<accession>A0A0F3IYQ6</accession>
<organism evidence="2 3">
    <name type="scientific">Elstera litoralis</name>
    <dbReference type="NCBI Taxonomy" id="552518"/>
    <lineage>
        <taxon>Bacteria</taxon>
        <taxon>Pseudomonadati</taxon>
        <taxon>Pseudomonadota</taxon>
        <taxon>Alphaproteobacteria</taxon>
        <taxon>Rhodospirillales</taxon>
        <taxon>Rhodospirillaceae</taxon>
        <taxon>Elstera</taxon>
    </lineage>
</organism>
<feature type="transmembrane region" description="Helical" evidence="1">
    <location>
        <begin position="571"/>
        <end position="592"/>
    </location>
</feature>
<dbReference type="Proteomes" id="UP000033774">
    <property type="component" value="Unassembled WGS sequence"/>
</dbReference>
<reference evidence="2 3" key="1">
    <citation type="submission" date="2015-03" db="EMBL/GenBank/DDBJ databases">
        <title>Draft genome sequence of Elstera litoralis.</title>
        <authorList>
            <person name="Rahalkar M.C."/>
            <person name="Dhakephalkar P.K."/>
            <person name="Pore S.D."/>
            <person name="Arora P."/>
            <person name="Kapse N.G."/>
            <person name="Pandit P.S."/>
        </authorList>
    </citation>
    <scope>NUCLEOTIDE SEQUENCE [LARGE SCALE GENOMIC DNA]</scope>
    <source>
        <strain evidence="2 3">Dia-1</strain>
    </source>
</reference>
<dbReference type="EMBL" id="LAJY01000054">
    <property type="protein sequence ID" value="KJV10729.1"/>
    <property type="molecule type" value="Genomic_DNA"/>
</dbReference>
<comment type="caution">
    <text evidence="2">The sequence shown here is derived from an EMBL/GenBank/DDBJ whole genome shotgun (WGS) entry which is preliminary data.</text>
</comment>
<keyword evidence="1" id="KW-1133">Transmembrane helix</keyword>
<dbReference type="RefSeq" id="WP_045774564.1">
    <property type="nucleotide sequence ID" value="NZ_LAJY01000054.1"/>
</dbReference>
<feature type="transmembrane region" description="Helical" evidence="1">
    <location>
        <begin position="472"/>
        <end position="494"/>
    </location>
</feature>
<sequence length="624" mass="64698">MDKQPFSLRLTLLSGLLLLIATGALLWAANRTVTPLLVAEMQKNSTAVGRSLIKQFSSAVTAGIPLHKLAGVTDMLGEVLDDNPSLSGMEVIDPAGKLLFSAGTRLPADGQGGFSPLTHPVISTLPIQVNGSKVGTLRVGSDLSFTVDRLWLYLAATLGIIVASLLLIFEVVRLILARAIDAPSHQLGTALQHVLEGDFSTVLAANVPGTMGRAIRRLNTNLRTVADRFERFAASANAIRGLDLDAASADRLSHMLEDAKTRFPTLATDHRSLATPSIVRPDGRWVMLMLTIVSEAVRPLVPFVGSDRVLGGLEPSLLAAVPLGLALVGIGLGTVVAPLVRPQRAALVFLVSVLLFALSLVATAATHSAVVFWASRLIGGIAIGIAWRMLTVRYRTDIQADKNIILVAGLGFQAVGPVIGAVLGEGLGTNPALWLIAVAASLCAVYGWNSLRTTALVAEAPASDEISTLPSLWGPATLAVIAGALLFQALPVLGLSSGTLLASVPHFVAFGLGLLISASVLPNSGRRLGAGLLLATLALAVFVLLPDVLICAAALLLFGIGWGMARPVRPVAGLLLIDMAGGLIGVSLGALVASANNPLALLLLGVPALVMGLGRLARPQPVAR</sequence>
<feature type="transmembrane region" description="Helical" evidence="1">
    <location>
        <begin position="347"/>
        <end position="365"/>
    </location>
</feature>
<gene>
    <name evidence="2" type="ORF">VZ95_03015</name>
</gene>
<feature type="transmembrane region" description="Helical" evidence="1">
    <location>
        <begin position="599"/>
        <end position="617"/>
    </location>
</feature>
<feature type="transmembrane region" description="Helical" evidence="1">
    <location>
        <begin position="432"/>
        <end position="451"/>
    </location>
</feature>
<feature type="transmembrane region" description="Helical" evidence="1">
    <location>
        <begin position="500"/>
        <end position="520"/>
    </location>
</feature>
<name>A0A0F3IYQ6_9PROT</name>
<feature type="transmembrane region" description="Helical" evidence="1">
    <location>
        <begin position="150"/>
        <end position="169"/>
    </location>
</feature>
<dbReference type="SUPFAM" id="SSF103473">
    <property type="entry name" value="MFS general substrate transporter"/>
    <property type="match status" value="1"/>
</dbReference>
<evidence type="ECO:0000313" key="2">
    <source>
        <dbReference type="EMBL" id="KJV10729.1"/>
    </source>
</evidence>
<keyword evidence="1" id="KW-0472">Membrane</keyword>
<dbReference type="OrthoDB" id="8452985at2"/>
<keyword evidence="3" id="KW-1185">Reference proteome</keyword>
<feature type="transmembrane region" description="Helical" evidence="1">
    <location>
        <begin position="403"/>
        <end position="420"/>
    </location>
</feature>
<evidence type="ECO:0000256" key="1">
    <source>
        <dbReference type="SAM" id="Phobius"/>
    </source>
</evidence>
<dbReference type="AlphaFoldDB" id="A0A0F3IYQ6"/>
<dbReference type="Gene3D" id="1.20.1250.20">
    <property type="entry name" value="MFS general substrate transporter like domains"/>
    <property type="match status" value="1"/>
</dbReference>
<feature type="transmembrane region" description="Helical" evidence="1">
    <location>
        <begin position="317"/>
        <end position="340"/>
    </location>
</feature>
<feature type="transmembrane region" description="Helical" evidence="1">
    <location>
        <begin position="532"/>
        <end position="565"/>
    </location>
</feature>
<evidence type="ECO:0000313" key="3">
    <source>
        <dbReference type="Proteomes" id="UP000033774"/>
    </source>
</evidence>
<keyword evidence="1" id="KW-0812">Transmembrane</keyword>
<dbReference type="InterPro" id="IPR036259">
    <property type="entry name" value="MFS_trans_sf"/>
</dbReference>
<feature type="transmembrane region" description="Helical" evidence="1">
    <location>
        <begin position="371"/>
        <end position="391"/>
    </location>
</feature>
<protein>
    <submittedName>
        <fullName evidence="2">Uncharacterized protein</fullName>
    </submittedName>
</protein>
<proteinExistence type="predicted"/>